<protein>
    <submittedName>
        <fullName evidence="4">Uncharacterized protein</fullName>
    </submittedName>
</protein>
<dbReference type="SMART" id="SM00320">
    <property type="entry name" value="WD40"/>
    <property type="match status" value="5"/>
</dbReference>
<dbReference type="PANTHER" id="PTHR44019:SF8">
    <property type="entry name" value="POC1 CENTRIOLAR PROTEIN HOMOLOG"/>
    <property type="match status" value="1"/>
</dbReference>
<sequence length="275" mass="30962">MPEYELLVCIPPTSNIVERFFSVARTTYGQERHSLNPITLEMVLFLRQNNVYWTAQTVDEATPMRTPFSSASTFSSSGEWRLLTGGKDGRVRMWRITPSRQTMEASLKEHRGPVSAIQVTQNCTACVSASSDGSCIVWNLETFVRIQAMFASTEFCRVLYHPDESQLLTYGSDRRITYFDAYDGEAIRFLEEAADHEMLAMDIEHSGKLFVTGGRDGMLRLWHYDNGETVAIGRGHIEAINAVKISPDRKKIVTVGSEGAVMIWEMGDLLEQTQG</sequence>
<dbReference type="SUPFAM" id="SSF50978">
    <property type="entry name" value="WD40 repeat-like"/>
    <property type="match status" value="1"/>
</dbReference>
<dbReference type="Pfam" id="PF00400">
    <property type="entry name" value="WD40"/>
    <property type="match status" value="4"/>
</dbReference>
<dbReference type="InterPro" id="IPR001680">
    <property type="entry name" value="WD40_rpt"/>
</dbReference>
<dbReference type="PROSITE" id="PS00678">
    <property type="entry name" value="WD_REPEATS_1"/>
    <property type="match status" value="1"/>
</dbReference>
<comment type="caution">
    <text evidence="4">The sequence shown here is derived from an EMBL/GenBank/DDBJ whole genome shotgun (WGS) entry which is preliminary data.</text>
</comment>
<evidence type="ECO:0000313" key="5">
    <source>
        <dbReference type="Proteomes" id="UP000028582"/>
    </source>
</evidence>
<feature type="repeat" description="WD" evidence="3">
    <location>
        <begin position="191"/>
        <end position="232"/>
    </location>
</feature>
<dbReference type="AlphaFoldDB" id="A0A081AD12"/>
<dbReference type="InterPro" id="IPR020472">
    <property type="entry name" value="WD40_PAC1"/>
</dbReference>
<dbReference type="PRINTS" id="PR00320">
    <property type="entry name" value="GPROTEINBRPT"/>
</dbReference>
<accession>A0A081AD12</accession>
<dbReference type="PANTHER" id="PTHR44019">
    <property type="entry name" value="WD REPEAT-CONTAINING PROTEIN 55"/>
    <property type="match status" value="1"/>
</dbReference>
<keyword evidence="2" id="KW-0677">Repeat</keyword>
<gene>
    <name evidence="4" type="ORF">F444_07901</name>
</gene>
<dbReference type="Gene3D" id="2.130.10.10">
    <property type="entry name" value="YVTN repeat-like/Quinoprotein amine dehydrogenase"/>
    <property type="match status" value="1"/>
</dbReference>
<name>A0A081AD12_PHYNI</name>
<evidence type="ECO:0000313" key="4">
    <source>
        <dbReference type="EMBL" id="ETO76773.1"/>
    </source>
</evidence>
<feature type="repeat" description="WD" evidence="3">
    <location>
        <begin position="233"/>
        <end position="266"/>
    </location>
</feature>
<dbReference type="InterPro" id="IPR015943">
    <property type="entry name" value="WD40/YVTN_repeat-like_dom_sf"/>
</dbReference>
<reference evidence="4 5" key="1">
    <citation type="submission" date="2013-11" db="EMBL/GenBank/DDBJ databases">
        <title>The Genome Sequence of Phytophthora parasitica P1976.</title>
        <authorList>
            <consortium name="The Broad Institute Genomics Platform"/>
            <person name="Russ C."/>
            <person name="Tyler B."/>
            <person name="Panabieres F."/>
            <person name="Shan W."/>
            <person name="Tripathy S."/>
            <person name="Grunwald N."/>
            <person name="Machado M."/>
            <person name="Johnson C.S."/>
            <person name="Walker B."/>
            <person name="Young S."/>
            <person name="Zeng Q."/>
            <person name="Gargeya S."/>
            <person name="Fitzgerald M."/>
            <person name="Haas B."/>
            <person name="Abouelleil A."/>
            <person name="Allen A.W."/>
            <person name="Alvarado L."/>
            <person name="Arachchi H.M."/>
            <person name="Berlin A.M."/>
            <person name="Chapman S.B."/>
            <person name="Gainer-Dewar J."/>
            <person name="Goldberg J."/>
            <person name="Griggs A."/>
            <person name="Gujja S."/>
            <person name="Hansen M."/>
            <person name="Howarth C."/>
            <person name="Imamovic A."/>
            <person name="Ireland A."/>
            <person name="Larimer J."/>
            <person name="McCowan C."/>
            <person name="Murphy C."/>
            <person name="Pearson M."/>
            <person name="Poon T.W."/>
            <person name="Priest M."/>
            <person name="Roberts A."/>
            <person name="Saif S."/>
            <person name="Shea T."/>
            <person name="Sisk P."/>
            <person name="Sykes S."/>
            <person name="Wortman J."/>
            <person name="Nusbaum C."/>
            <person name="Birren B."/>
        </authorList>
    </citation>
    <scope>NUCLEOTIDE SEQUENCE [LARGE SCALE GENOMIC DNA]</scope>
    <source>
        <strain evidence="4 5">P1976</strain>
    </source>
</reference>
<dbReference type="PROSITE" id="PS50082">
    <property type="entry name" value="WD_REPEATS_2"/>
    <property type="match status" value="4"/>
</dbReference>
<proteinExistence type="predicted"/>
<dbReference type="EMBL" id="ANJA01001508">
    <property type="protein sequence ID" value="ETO76773.1"/>
    <property type="molecule type" value="Genomic_DNA"/>
</dbReference>
<organism evidence="4 5">
    <name type="scientific">Phytophthora nicotianae P1976</name>
    <dbReference type="NCBI Taxonomy" id="1317066"/>
    <lineage>
        <taxon>Eukaryota</taxon>
        <taxon>Sar</taxon>
        <taxon>Stramenopiles</taxon>
        <taxon>Oomycota</taxon>
        <taxon>Peronosporomycetes</taxon>
        <taxon>Peronosporales</taxon>
        <taxon>Peronosporaceae</taxon>
        <taxon>Phytophthora</taxon>
    </lineage>
</organism>
<evidence type="ECO:0000256" key="2">
    <source>
        <dbReference type="ARBA" id="ARBA00022737"/>
    </source>
</evidence>
<dbReference type="InterPro" id="IPR036322">
    <property type="entry name" value="WD40_repeat_dom_sf"/>
</dbReference>
<evidence type="ECO:0000256" key="1">
    <source>
        <dbReference type="ARBA" id="ARBA00022574"/>
    </source>
</evidence>
<feature type="repeat" description="WD" evidence="3">
    <location>
        <begin position="82"/>
        <end position="104"/>
    </location>
</feature>
<feature type="repeat" description="WD" evidence="3">
    <location>
        <begin position="107"/>
        <end position="148"/>
    </location>
</feature>
<keyword evidence="1 3" id="KW-0853">WD repeat</keyword>
<dbReference type="InterPro" id="IPR050505">
    <property type="entry name" value="WDR55/POC1"/>
</dbReference>
<dbReference type="PROSITE" id="PS50294">
    <property type="entry name" value="WD_REPEATS_REGION"/>
    <property type="match status" value="2"/>
</dbReference>
<evidence type="ECO:0000256" key="3">
    <source>
        <dbReference type="PROSITE-ProRule" id="PRU00221"/>
    </source>
</evidence>
<dbReference type="InterPro" id="IPR019775">
    <property type="entry name" value="WD40_repeat_CS"/>
</dbReference>
<dbReference type="Proteomes" id="UP000028582">
    <property type="component" value="Unassembled WGS sequence"/>
</dbReference>